<gene>
    <name evidence="8" type="ORF">GCM10010124_23710</name>
</gene>
<dbReference type="Pfam" id="PF08386">
    <property type="entry name" value="Abhydrolase_4"/>
    <property type="match status" value="1"/>
</dbReference>
<dbReference type="InterPro" id="IPR000073">
    <property type="entry name" value="AB_hydrolase_1"/>
</dbReference>
<evidence type="ECO:0000256" key="5">
    <source>
        <dbReference type="SAM" id="SignalP"/>
    </source>
</evidence>
<dbReference type="PANTHER" id="PTHR43248:SF29">
    <property type="entry name" value="TRIPEPTIDYL AMINOPEPTIDASE"/>
    <property type="match status" value="1"/>
</dbReference>
<keyword evidence="9" id="KW-1185">Reference proteome</keyword>
<comment type="similarity">
    <text evidence="1">Belongs to the peptidase S33 family.</text>
</comment>
<feature type="signal peptide" evidence="5">
    <location>
        <begin position="1"/>
        <end position="19"/>
    </location>
</feature>
<keyword evidence="3" id="KW-0378">Hydrolase</keyword>
<feature type="domain" description="Peptidase S33 tripeptidyl aminopeptidase-like C-terminal" evidence="7">
    <location>
        <begin position="432"/>
        <end position="526"/>
    </location>
</feature>
<dbReference type="InterPro" id="IPR013595">
    <property type="entry name" value="Pept_S33_TAP-like_C"/>
</dbReference>
<feature type="compositionally biased region" description="Low complexity" evidence="4">
    <location>
        <begin position="17"/>
        <end position="35"/>
    </location>
</feature>
<feature type="region of interest" description="Disordered" evidence="4">
    <location>
        <begin position="17"/>
        <end position="47"/>
    </location>
</feature>
<name>A0A8J3BRL8_9ACTN</name>
<evidence type="ECO:0000259" key="7">
    <source>
        <dbReference type="Pfam" id="PF08386"/>
    </source>
</evidence>
<feature type="domain" description="AB hydrolase-1" evidence="6">
    <location>
        <begin position="102"/>
        <end position="253"/>
    </location>
</feature>
<organism evidence="8 9">
    <name type="scientific">Pilimelia terevasa</name>
    <dbReference type="NCBI Taxonomy" id="53372"/>
    <lineage>
        <taxon>Bacteria</taxon>
        <taxon>Bacillati</taxon>
        <taxon>Actinomycetota</taxon>
        <taxon>Actinomycetes</taxon>
        <taxon>Micromonosporales</taxon>
        <taxon>Micromonosporaceae</taxon>
        <taxon>Pilimelia</taxon>
    </lineage>
</organism>
<proteinExistence type="inferred from homology"/>
<evidence type="ECO:0000256" key="3">
    <source>
        <dbReference type="ARBA" id="ARBA00022801"/>
    </source>
</evidence>
<dbReference type="PANTHER" id="PTHR43248">
    <property type="entry name" value="2-SUCCINYL-6-HYDROXY-2,4-CYCLOHEXADIENE-1-CARBOXYLATE SYNTHASE"/>
    <property type="match status" value="1"/>
</dbReference>
<dbReference type="GO" id="GO:0016787">
    <property type="term" value="F:hydrolase activity"/>
    <property type="evidence" value="ECO:0007669"/>
    <property type="project" value="UniProtKB-KW"/>
</dbReference>
<comment type="caution">
    <text evidence="8">The sequence shown here is derived from an EMBL/GenBank/DDBJ whole genome shotgun (WGS) entry which is preliminary data.</text>
</comment>
<evidence type="ECO:0000256" key="2">
    <source>
        <dbReference type="ARBA" id="ARBA00022729"/>
    </source>
</evidence>
<reference evidence="8" key="2">
    <citation type="submission" date="2020-09" db="EMBL/GenBank/DDBJ databases">
        <authorList>
            <person name="Sun Q."/>
            <person name="Ohkuma M."/>
        </authorList>
    </citation>
    <scope>NUCLEOTIDE SEQUENCE</scope>
    <source>
        <strain evidence="8">JCM 3091</strain>
    </source>
</reference>
<evidence type="ECO:0000313" key="8">
    <source>
        <dbReference type="EMBL" id="GGK30233.1"/>
    </source>
</evidence>
<dbReference type="EMBL" id="BMQC01000007">
    <property type="protein sequence ID" value="GGK30233.1"/>
    <property type="molecule type" value="Genomic_DNA"/>
</dbReference>
<dbReference type="Gene3D" id="3.40.50.1820">
    <property type="entry name" value="alpha/beta hydrolase"/>
    <property type="match status" value="1"/>
</dbReference>
<dbReference type="Proteomes" id="UP000662200">
    <property type="component" value="Unassembled WGS sequence"/>
</dbReference>
<dbReference type="InterPro" id="IPR029058">
    <property type="entry name" value="AB_hydrolase_fold"/>
</dbReference>
<evidence type="ECO:0000256" key="4">
    <source>
        <dbReference type="SAM" id="MobiDB-lite"/>
    </source>
</evidence>
<feature type="chain" id="PRO_5035329146" evidence="5">
    <location>
        <begin position="20"/>
        <end position="555"/>
    </location>
</feature>
<evidence type="ECO:0000259" key="6">
    <source>
        <dbReference type="Pfam" id="PF00561"/>
    </source>
</evidence>
<dbReference type="AlphaFoldDB" id="A0A8J3BRL8"/>
<sequence>MVGAALVCGTLAGPSAAGAAPAAGAPPARPSAAGGHDTTSPAEARRVDGVATPHVRWQPCRESFECAHVALPADYDRPGGPLVKVGLLRSPATDPARRIGSLLINPGGPGGSGMDMAQVLTGMLAPEMRARFDLVGFDPRGVGESERLDCLPDDAARDKILAAYVAAPVPVTDAQRRSRTGAARAIAAGCAEAGRRTVAGMHTAQVARDMDVLRRALGDARLNYLGFSYGSILGQYYAAMFPDRFRALAIDGVVDSRDWIGVGGQRRRPVFDRIGSAPASERAVQEFLRRCRAAGAARCPLAGVGDPAAVYEDIAVRLRAKPVEVGGAPFGYQEFVQLAVMVAYAPEFLQQYDTALLGLYHLTHPADARTRAAASTALDALVRRTGLRDTPDFRGLEATYGVMCGDAGHTSDLRRWPALADDAARRAGHTGRLRAWQDDICAADVWAAPARDRYTGAPHRRTAAPVLVSGNTWDPATARENAFTVARELAGSYLLDTDAWGHLSYLASGCAREAIDAYLLTGARPPAAQCRDAWQPFQDRRAATPPAPFARTPLL</sequence>
<keyword evidence="2 5" id="KW-0732">Signal</keyword>
<dbReference type="SUPFAM" id="SSF53474">
    <property type="entry name" value="alpha/beta-Hydrolases"/>
    <property type="match status" value="1"/>
</dbReference>
<evidence type="ECO:0000256" key="1">
    <source>
        <dbReference type="ARBA" id="ARBA00010088"/>
    </source>
</evidence>
<protein>
    <submittedName>
        <fullName evidence="8">Peptidase</fullName>
    </submittedName>
</protein>
<accession>A0A8J3BRL8</accession>
<evidence type="ECO:0000313" key="9">
    <source>
        <dbReference type="Proteomes" id="UP000662200"/>
    </source>
</evidence>
<dbReference type="Pfam" id="PF00561">
    <property type="entry name" value="Abhydrolase_1"/>
    <property type="match status" value="1"/>
</dbReference>
<dbReference type="InterPro" id="IPR051601">
    <property type="entry name" value="Serine_prot/Carboxylest_S33"/>
</dbReference>
<reference evidence="8" key="1">
    <citation type="journal article" date="2014" name="Int. J. Syst. Evol. Microbiol.">
        <title>Complete genome sequence of Corynebacterium casei LMG S-19264T (=DSM 44701T), isolated from a smear-ripened cheese.</title>
        <authorList>
            <consortium name="US DOE Joint Genome Institute (JGI-PGF)"/>
            <person name="Walter F."/>
            <person name="Albersmeier A."/>
            <person name="Kalinowski J."/>
            <person name="Ruckert C."/>
        </authorList>
    </citation>
    <scope>NUCLEOTIDE SEQUENCE</scope>
    <source>
        <strain evidence="8">JCM 3091</strain>
    </source>
</reference>